<accession>A0A931F1W3</accession>
<dbReference type="SUPFAM" id="SSF103473">
    <property type="entry name" value="MFS general substrate transporter"/>
    <property type="match status" value="1"/>
</dbReference>
<feature type="transmembrane region" description="Helical" evidence="1">
    <location>
        <begin position="20"/>
        <end position="41"/>
    </location>
</feature>
<keyword evidence="1" id="KW-0472">Membrane</keyword>
<keyword evidence="1" id="KW-1133">Transmembrane helix</keyword>
<name>A0A931F1W3_9ACTN</name>
<dbReference type="Proteomes" id="UP000605361">
    <property type="component" value="Unassembled WGS sequence"/>
</dbReference>
<dbReference type="RefSeq" id="WP_195899838.1">
    <property type="nucleotide sequence ID" value="NZ_JADOGI010000140.1"/>
</dbReference>
<gene>
    <name evidence="2" type="ORF">ITP53_35515</name>
</gene>
<dbReference type="InterPro" id="IPR036259">
    <property type="entry name" value="MFS_trans_sf"/>
</dbReference>
<dbReference type="EMBL" id="JADOGI010000140">
    <property type="protein sequence ID" value="MBF8190925.1"/>
    <property type="molecule type" value="Genomic_DNA"/>
</dbReference>
<dbReference type="AlphaFoldDB" id="A0A931F1W3"/>
<proteinExistence type="predicted"/>
<feature type="transmembrane region" description="Helical" evidence="1">
    <location>
        <begin position="47"/>
        <end position="67"/>
    </location>
</feature>
<organism evidence="2 3">
    <name type="scientific">Nonomuraea cypriaca</name>
    <dbReference type="NCBI Taxonomy" id="1187855"/>
    <lineage>
        <taxon>Bacteria</taxon>
        <taxon>Bacillati</taxon>
        <taxon>Actinomycetota</taxon>
        <taxon>Actinomycetes</taxon>
        <taxon>Streptosporangiales</taxon>
        <taxon>Streptosporangiaceae</taxon>
        <taxon>Nonomuraea</taxon>
    </lineage>
</organism>
<comment type="caution">
    <text evidence="2">The sequence shown here is derived from an EMBL/GenBank/DDBJ whole genome shotgun (WGS) entry which is preliminary data.</text>
</comment>
<evidence type="ECO:0008006" key="4">
    <source>
        <dbReference type="Google" id="ProtNLM"/>
    </source>
</evidence>
<sequence>MAIPVRTVRANRQGEVSASLQLAQTLATAVISGLGGALIAHGGTGPSSFLTIFVATAVLSLAGVAMARRIGASPRT</sequence>
<keyword evidence="3" id="KW-1185">Reference proteome</keyword>
<evidence type="ECO:0000313" key="3">
    <source>
        <dbReference type="Proteomes" id="UP000605361"/>
    </source>
</evidence>
<evidence type="ECO:0000313" key="2">
    <source>
        <dbReference type="EMBL" id="MBF8190925.1"/>
    </source>
</evidence>
<reference evidence="2" key="1">
    <citation type="submission" date="2020-11" db="EMBL/GenBank/DDBJ databases">
        <title>Whole-genome analyses of Nonomuraea sp. K274.</title>
        <authorList>
            <person name="Veyisoglu A."/>
        </authorList>
    </citation>
    <scope>NUCLEOTIDE SEQUENCE</scope>
    <source>
        <strain evidence="2">K274</strain>
    </source>
</reference>
<keyword evidence="1" id="KW-0812">Transmembrane</keyword>
<protein>
    <recommendedName>
        <fullName evidence="4">MFS transporter</fullName>
    </recommendedName>
</protein>
<evidence type="ECO:0000256" key="1">
    <source>
        <dbReference type="SAM" id="Phobius"/>
    </source>
</evidence>